<dbReference type="RefSeq" id="WP_131597194.1">
    <property type="nucleotide sequence ID" value="NZ_SJSL01000005.1"/>
</dbReference>
<dbReference type="EMBL" id="SJSL01000005">
    <property type="protein sequence ID" value="TCC99859.1"/>
    <property type="molecule type" value="Genomic_DNA"/>
</dbReference>
<sequence length="212" mass="23729">MARLKSGLLGGISGKIGDVIGYIRYGKAYVKMKTIKPKKEASPAQLAEREKMRVVNRFINSMTEFVRIGFTLEAAGKTHSANAAAKSYQMRAVTGDYPALEIDYPQVLLCKGQIDPPVDVPVVVMATGLQFSWELIQRTSVYHKISRVMLLVYAPALDKSFYTLSGARIMEKTDFLELPIGFKNQLLHLYVAFHRDNKKQISNSTYAGVINY</sequence>
<dbReference type="InterPro" id="IPR046233">
    <property type="entry name" value="DUF6266"/>
</dbReference>
<dbReference type="AlphaFoldDB" id="A0A4R0NH00"/>
<dbReference type="Proteomes" id="UP000293347">
    <property type="component" value="Unassembled WGS sequence"/>
</dbReference>
<evidence type="ECO:0000313" key="1">
    <source>
        <dbReference type="EMBL" id="TCC99859.1"/>
    </source>
</evidence>
<dbReference type="OrthoDB" id="648163at2"/>
<proteinExistence type="predicted"/>
<organism evidence="1 2">
    <name type="scientific">Pedobacter psychroterrae</name>
    <dbReference type="NCBI Taxonomy" id="2530453"/>
    <lineage>
        <taxon>Bacteria</taxon>
        <taxon>Pseudomonadati</taxon>
        <taxon>Bacteroidota</taxon>
        <taxon>Sphingobacteriia</taxon>
        <taxon>Sphingobacteriales</taxon>
        <taxon>Sphingobacteriaceae</taxon>
        <taxon>Pedobacter</taxon>
    </lineage>
</organism>
<evidence type="ECO:0000313" key="2">
    <source>
        <dbReference type="Proteomes" id="UP000293347"/>
    </source>
</evidence>
<comment type="caution">
    <text evidence="1">The sequence shown here is derived from an EMBL/GenBank/DDBJ whole genome shotgun (WGS) entry which is preliminary data.</text>
</comment>
<accession>A0A4R0NH00</accession>
<dbReference type="Pfam" id="PF19781">
    <property type="entry name" value="DUF6266"/>
    <property type="match status" value="1"/>
</dbReference>
<name>A0A4R0NH00_9SPHI</name>
<protein>
    <submittedName>
        <fullName evidence="1">Uncharacterized protein</fullName>
    </submittedName>
</protein>
<reference evidence="1 2" key="1">
    <citation type="submission" date="2019-02" db="EMBL/GenBank/DDBJ databases">
        <title>Pedobacter sp. RP-1-14 sp. nov., isolated from Arctic soil.</title>
        <authorList>
            <person name="Dahal R.H."/>
        </authorList>
    </citation>
    <scope>NUCLEOTIDE SEQUENCE [LARGE SCALE GENOMIC DNA]</scope>
    <source>
        <strain evidence="1 2">RP-1-14</strain>
    </source>
</reference>
<gene>
    <name evidence="1" type="ORF">EZ437_16585</name>
</gene>
<keyword evidence="2" id="KW-1185">Reference proteome</keyword>